<name>A0ABD1XRR1_9MARC</name>
<dbReference type="PANTHER" id="PTHR47679">
    <property type="entry name" value="PROTEIN TORNADO 1"/>
    <property type="match status" value="1"/>
</dbReference>
<dbReference type="SUPFAM" id="SSF52047">
    <property type="entry name" value="RNI-like"/>
    <property type="match status" value="1"/>
</dbReference>
<keyword evidence="3" id="KW-1185">Reference proteome</keyword>
<accession>A0ABD1XRR1</accession>
<dbReference type="Gene3D" id="3.80.10.10">
    <property type="entry name" value="Ribonuclease Inhibitor"/>
    <property type="match status" value="2"/>
</dbReference>
<evidence type="ECO:0000256" key="1">
    <source>
        <dbReference type="SAM" id="MobiDB-lite"/>
    </source>
</evidence>
<organism evidence="2 3">
    <name type="scientific">Riccia fluitans</name>
    <dbReference type="NCBI Taxonomy" id="41844"/>
    <lineage>
        <taxon>Eukaryota</taxon>
        <taxon>Viridiplantae</taxon>
        <taxon>Streptophyta</taxon>
        <taxon>Embryophyta</taxon>
        <taxon>Marchantiophyta</taxon>
        <taxon>Marchantiopsida</taxon>
        <taxon>Marchantiidae</taxon>
        <taxon>Marchantiales</taxon>
        <taxon>Ricciaceae</taxon>
        <taxon>Riccia</taxon>
    </lineage>
</organism>
<comment type="caution">
    <text evidence="2">The sequence shown here is derived from an EMBL/GenBank/DDBJ whole genome shotgun (WGS) entry which is preliminary data.</text>
</comment>
<dbReference type="EMBL" id="JBHFFA010000007">
    <property type="protein sequence ID" value="KAL2611616.1"/>
    <property type="molecule type" value="Genomic_DNA"/>
</dbReference>
<dbReference type="Gene3D" id="3.40.50.300">
    <property type="entry name" value="P-loop containing nucleotide triphosphate hydrolases"/>
    <property type="match status" value="1"/>
</dbReference>
<protein>
    <submittedName>
        <fullName evidence="2">Uncharacterized protein</fullName>
    </submittedName>
</protein>
<proteinExistence type="predicted"/>
<evidence type="ECO:0000313" key="3">
    <source>
        <dbReference type="Proteomes" id="UP001605036"/>
    </source>
</evidence>
<dbReference type="InterPro" id="IPR027417">
    <property type="entry name" value="P-loop_NTPase"/>
</dbReference>
<feature type="compositionally biased region" description="Basic and acidic residues" evidence="1">
    <location>
        <begin position="922"/>
        <end position="933"/>
    </location>
</feature>
<dbReference type="SMART" id="SM00368">
    <property type="entry name" value="LRR_RI"/>
    <property type="match status" value="5"/>
</dbReference>
<reference evidence="2 3" key="1">
    <citation type="submission" date="2024-09" db="EMBL/GenBank/DDBJ databases">
        <title>Chromosome-scale assembly of Riccia fluitans.</title>
        <authorList>
            <person name="Paukszto L."/>
            <person name="Sawicki J."/>
            <person name="Karawczyk K."/>
            <person name="Piernik-Szablinska J."/>
            <person name="Szczecinska M."/>
            <person name="Mazdziarz M."/>
        </authorList>
    </citation>
    <scope>NUCLEOTIDE SEQUENCE [LARGE SCALE GENOMIC DNA]</scope>
    <source>
        <strain evidence="2">Rf_01</strain>
        <tissue evidence="2">Aerial parts of the thallus</tissue>
    </source>
</reference>
<feature type="region of interest" description="Disordered" evidence="1">
    <location>
        <begin position="916"/>
        <end position="945"/>
    </location>
</feature>
<dbReference type="AlphaFoldDB" id="A0ABD1XRR1"/>
<evidence type="ECO:0000313" key="2">
    <source>
        <dbReference type="EMBL" id="KAL2611616.1"/>
    </source>
</evidence>
<dbReference type="PANTHER" id="PTHR47679:SF1">
    <property type="entry name" value="PROTEIN TORNADO 1"/>
    <property type="match status" value="1"/>
</dbReference>
<sequence length="1188" mass="134011">MASKWWKESHCLEKLGNLNTEKALQVLRYCDKITLQNFLRDLKRLLTKTRISGEHLSEFVAAHKPTINLILSGGMQFDNTANESVLFSRGHNLQSSECFLLSVLGREGAWISKLSDVFLDGDSYPLSRDEMLALCLNLSSNANIQSLDLCKQKLLHSTEGCRLLGQALRTNSVLEKLFLPSTNLTSEGVEQLMQGLQTGSMSKLKVLDLGMNDKIGNRGIGQIAKMLETNKNIKILHVRGTGCGYEGVRRFSSALLVNSSLELFSFGANPITEEGMELLLSSLTPVLQYHTNSTVKHLELEHMSPSDFSVISLAMMISSNQTLESLNITGAPIRKQDWIDLVIPALHENTILKFLSISGSKNLPLDAIMKLIVSTRRRISTPRDVIRELKVNLPCGSKLKAQQDFMMRAMRPQLGRIILCGYKFAVALRKSEDLLQGFDVVRLTHDDRRIDVWDFAGLKEYYALHNTLFSNHSSSSFLYVCSVVYHTDRHVQASKQKRFKKIKSREDIQKEFEYWIRFITFSSRSPLTGVAHHVSRPHVILVLTNKDELDKNILYYVSKSAEHVVADMKEKYHSLVDLEDSVVVVDSHSCKDVQALMRLAEESLEASFQQRTESAVCKQVRIALEYKSKKPFLSLVEFRTLCEEELGHLFSATRLHSTQGQVTILDELSIAGDIILLGDHLLVNTRRFVLEVLGLIIDAMRGLRLELDYSKGALKLCDSCLTPGDSWVGIHHERGFVSERQCDESTLTAFTPGFFPKLQVFLYESFITKGWLDNQAFQMNRNLIGFYENGVEVLVEYSGAVGYFVDILVKSSRPFSYTINFVQAHVIQQIRQFCWSFDGGSYGTELVESVIRTLCVKELHLCINRVNQALPVSTLHDRIKQNQWDYKFAWPQNIHSVTSNVEKALDLVGEEISSSSTLSSAREAEDASDKDAADGSPGESSKTLHMESKVQFDPVEMPWLTSKALIQRSRSSIAPYGQEQVPGTSSTREDYTVSSEEHMPCFLYPKFDDVGYVSSLWAKFEAKKAVKIHIMCESPNGSHEVPDQPGRILNLRTGRSTSVEHVLSCIREGLTGIAQIAGLDVDAAWFQGLFGTSFNMPIKIEDLVGIKERCNPSAPASEDEILASLALYLKVERSTQWLKDFLNMENGSSFRYDFNLWKVRNSNTNSVVWVCVQHYIEGLREHLFSIEE</sequence>
<dbReference type="InterPro" id="IPR032675">
    <property type="entry name" value="LRR_dom_sf"/>
</dbReference>
<gene>
    <name evidence="2" type="ORF">R1flu_023308</name>
</gene>
<dbReference type="Proteomes" id="UP001605036">
    <property type="component" value="Unassembled WGS sequence"/>
</dbReference>